<protein>
    <submittedName>
        <fullName evidence="2">DUF3870 domain-containing protein</fullName>
    </submittedName>
</protein>
<dbReference type="Proteomes" id="UP000233343">
    <property type="component" value="Unassembled WGS sequence"/>
</dbReference>
<comment type="caution">
    <text evidence="2">The sequence shown here is derived from an EMBL/GenBank/DDBJ whole genome shotgun (WGS) entry which is preliminary data.</text>
</comment>
<evidence type="ECO:0000313" key="2">
    <source>
        <dbReference type="EMBL" id="PKG28496.1"/>
    </source>
</evidence>
<dbReference type="InterPro" id="IPR024617">
    <property type="entry name" value="DUF3870"/>
</dbReference>
<accession>A0A2N0ZG76</accession>
<dbReference type="AlphaFoldDB" id="A0A2N0ZG76"/>
<dbReference type="RefSeq" id="WP_066193456.1">
    <property type="nucleotide sequence ID" value="NZ_CP194732.1"/>
</dbReference>
<evidence type="ECO:0000313" key="3">
    <source>
        <dbReference type="Proteomes" id="UP000233343"/>
    </source>
</evidence>
<evidence type="ECO:0000259" key="1">
    <source>
        <dbReference type="Pfam" id="PF12986"/>
    </source>
</evidence>
<name>A0A2N0ZG76_9BACI</name>
<keyword evidence="3" id="KW-1185">Reference proteome</keyword>
<proteinExistence type="predicted"/>
<dbReference type="EMBL" id="PISD01000028">
    <property type="protein sequence ID" value="PKG28496.1"/>
    <property type="molecule type" value="Genomic_DNA"/>
</dbReference>
<gene>
    <name evidence="2" type="ORF">CWS20_13070</name>
</gene>
<reference evidence="2 3" key="1">
    <citation type="journal article" date="2010" name="Int. J. Syst. Evol. Microbiol.">
        <title>Bacillus horneckiae sp. nov., isolated from a spacecraft-assembly clean room.</title>
        <authorList>
            <person name="Vaishampayan P."/>
            <person name="Probst A."/>
            <person name="Krishnamurthi S."/>
            <person name="Ghosh S."/>
            <person name="Osman S."/>
            <person name="McDowall A."/>
            <person name="Ruckmani A."/>
            <person name="Mayilraj S."/>
            <person name="Venkateswaran K."/>
        </authorList>
    </citation>
    <scope>NUCLEOTIDE SEQUENCE [LARGE SCALE GENOMIC DNA]</scope>
    <source>
        <strain evidence="3">1PO1SC</strain>
    </source>
</reference>
<sequence length="108" mass="12168">MAMATAFITAYAKAPQNTPMYENNKQIGLMLEVNKQTHIVVNVDSTFMTDLAKDYLKRMIVGTDFSRDISALIDDVETNCVIPSQQALTVALKVAHQKYRDTFLKSHK</sequence>
<feature type="domain" description="DUF3870" evidence="1">
    <location>
        <begin position="7"/>
        <end position="100"/>
    </location>
</feature>
<dbReference type="Pfam" id="PF12986">
    <property type="entry name" value="DUF3870"/>
    <property type="match status" value="1"/>
</dbReference>
<organism evidence="2 3">
    <name type="scientific">Cytobacillus horneckiae</name>
    <dbReference type="NCBI Taxonomy" id="549687"/>
    <lineage>
        <taxon>Bacteria</taxon>
        <taxon>Bacillati</taxon>
        <taxon>Bacillota</taxon>
        <taxon>Bacilli</taxon>
        <taxon>Bacillales</taxon>
        <taxon>Bacillaceae</taxon>
        <taxon>Cytobacillus</taxon>
    </lineage>
</organism>